<dbReference type="Proteomes" id="UP000198341">
    <property type="component" value="Chromosome 8"/>
</dbReference>
<protein>
    <recommendedName>
        <fullName evidence="2">PsbP C-terminal domain-containing protein</fullName>
    </recommendedName>
</protein>
<feature type="domain" description="PsbP C-terminal" evidence="2">
    <location>
        <begin position="118"/>
        <end position="276"/>
    </location>
</feature>
<sequence length="279" mass="31140">MSSRCSSLSVLVFSSHSKATVKTRAKSGRHASSSSSLCASLSTRTSSSARGNDADDDERKTTTKTRRGGQKTRTTATAMSASKTTTSRREHLLLSEFLFFGMIWNGRRIAAFADEMTLTEYVDETNNFHLSYPTEWVLEKKAGATALFKNPSVKYASIGVTVTPVRIDSLKEFGSLEDIGAKLVEAESKKQTTVPGGTFMERQSERESVDTKTTFYEYEYRLITTHGNKRVYNYVGVRDRTLFIVNAQAYEIEEGGESEADEKTRALYREVGRSFDVLK</sequence>
<dbReference type="GO" id="GO:0019898">
    <property type="term" value="C:extrinsic component of membrane"/>
    <property type="evidence" value="ECO:0007669"/>
    <property type="project" value="InterPro"/>
</dbReference>
<dbReference type="GO" id="GO:0015979">
    <property type="term" value="P:photosynthesis"/>
    <property type="evidence" value="ECO:0007669"/>
    <property type="project" value="InterPro"/>
</dbReference>
<evidence type="ECO:0000313" key="3">
    <source>
        <dbReference type="EMBL" id="CCO17908.1"/>
    </source>
</evidence>
<keyword evidence="4" id="KW-1185">Reference proteome</keyword>
<dbReference type="InterPro" id="IPR002683">
    <property type="entry name" value="PsbP_C"/>
</dbReference>
<evidence type="ECO:0000313" key="4">
    <source>
        <dbReference type="Proteomes" id="UP000198341"/>
    </source>
</evidence>
<dbReference type="GO" id="GO:0005509">
    <property type="term" value="F:calcium ion binding"/>
    <property type="evidence" value="ECO:0007669"/>
    <property type="project" value="InterPro"/>
</dbReference>
<feature type="region of interest" description="Disordered" evidence="1">
    <location>
        <begin position="22"/>
        <end position="83"/>
    </location>
</feature>
<dbReference type="EMBL" id="FO082271">
    <property type="protein sequence ID" value="CCO17908.1"/>
    <property type="molecule type" value="Genomic_DNA"/>
</dbReference>
<accession>K8F8K4</accession>
<organism evidence="3 4">
    <name type="scientific">Bathycoccus prasinos</name>
    <dbReference type="NCBI Taxonomy" id="41875"/>
    <lineage>
        <taxon>Eukaryota</taxon>
        <taxon>Viridiplantae</taxon>
        <taxon>Chlorophyta</taxon>
        <taxon>Mamiellophyceae</taxon>
        <taxon>Mamiellales</taxon>
        <taxon>Bathycoccaceae</taxon>
        <taxon>Bathycoccus</taxon>
    </lineage>
</organism>
<evidence type="ECO:0000259" key="2">
    <source>
        <dbReference type="Pfam" id="PF01789"/>
    </source>
</evidence>
<dbReference type="GeneID" id="19014158"/>
<dbReference type="PANTHER" id="PTHR31407:SF3">
    <property type="entry name" value="PSBP DOMAIN-CONTAINING PROTEIN 2, CHLOROPLASTIC"/>
    <property type="match status" value="1"/>
</dbReference>
<dbReference type="GO" id="GO:0009654">
    <property type="term" value="C:photosystem II oxygen evolving complex"/>
    <property type="evidence" value="ECO:0007669"/>
    <property type="project" value="InterPro"/>
</dbReference>
<name>K8F8K4_9CHLO</name>
<dbReference type="InterPro" id="IPR016123">
    <property type="entry name" value="Mog1/PsbP_a/b/a-sand"/>
</dbReference>
<dbReference type="Pfam" id="PF01789">
    <property type="entry name" value="PsbP"/>
    <property type="match status" value="1"/>
</dbReference>
<dbReference type="AlphaFoldDB" id="K8F8K4"/>
<dbReference type="KEGG" id="bpg:Bathy08g01790"/>
<evidence type="ECO:0000256" key="1">
    <source>
        <dbReference type="SAM" id="MobiDB-lite"/>
    </source>
</evidence>
<gene>
    <name evidence="3" type="ORF">Bathy08g01790</name>
</gene>
<dbReference type="RefSeq" id="XP_007511787.1">
    <property type="nucleotide sequence ID" value="XM_007511725.1"/>
</dbReference>
<dbReference type="PANTHER" id="PTHR31407">
    <property type="match status" value="1"/>
</dbReference>
<dbReference type="SUPFAM" id="SSF55724">
    <property type="entry name" value="Mog1p/PsbP-like"/>
    <property type="match status" value="1"/>
</dbReference>
<dbReference type="Gene3D" id="3.40.1000.10">
    <property type="entry name" value="Mog1/PsbP, alpha/beta/alpha sandwich"/>
    <property type="match status" value="1"/>
</dbReference>
<feature type="compositionally biased region" description="Low complexity" evidence="1">
    <location>
        <begin position="71"/>
        <end position="83"/>
    </location>
</feature>
<dbReference type="OrthoDB" id="2020701at2759"/>
<dbReference type="eggNOG" id="ENOG502QVK7">
    <property type="taxonomic scope" value="Eukaryota"/>
</dbReference>
<dbReference type="STRING" id="41875.K8F8K4"/>
<proteinExistence type="predicted"/>
<feature type="compositionally biased region" description="Low complexity" evidence="1">
    <location>
        <begin position="32"/>
        <end position="50"/>
    </location>
</feature>
<reference evidence="3 4" key="1">
    <citation type="submission" date="2011-10" db="EMBL/GenBank/DDBJ databases">
        <authorList>
            <person name="Genoscope - CEA"/>
        </authorList>
    </citation>
    <scope>NUCLEOTIDE SEQUENCE [LARGE SCALE GENOMIC DNA]</scope>
    <source>
        <strain evidence="3 4">RCC 1105</strain>
    </source>
</reference>